<feature type="compositionally biased region" description="Basic residues" evidence="1">
    <location>
        <begin position="1"/>
        <end position="13"/>
    </location>
</feature>
<sequence>MEHLAGRPRHPGPHRPAGVLRARPAGGRPAGHRLGDPEARLSDADRFLGLVLGDPTVAAVLERAPALGAGEWWLTAGLLFQTAWNGLTGRPPGTGIRDADLSYWDDDPSWDAEDAVIRRGAELFADLAVPVEIRNQARVHLWYAGRFGAAPPAPFRSCTDAVDVFAAPCCAVAVTVEDGRPRLYAPFGLGDLLGLVVRPNPASPAPREVYEAKAARWRSVWPELTVLPWTPGNPGGRPAPSTYRG</sequence>
<keyword evidence="3" id="KW-1185">Reference proteome</keyword>
<dbReference type="EMBL" id="FQVX01000005">
    <property type="protein sequence ID" value="SHH22397.1"/>
    <property type="molecule type" value="Genomic_DNA"/>
</dbReference>
<dbReference type="InterPro" id="IPR009267">
    <property type="entry name" value="NTP_transf_6"/>
</dbReference>
<dbReference type="STRING" id="1070870.SAMN05444351_4342"/>
<reference evidence="2 3" key="1">
    <citation type="submission" date="2016-11" db="EMBL/GenBank/DDBJ databases">
        <authorList>
            <person name="Jaros S."/>
            <person name="Januszkiewicz K."/>
            <person name="Wedrychowicz H."/>
        </authorList>
    </citation>
    <scope>NUCLEOTIDE SEQUENCE [LARGE SCALE GENOMIC DNA]</scope>
    <source>
        <strain evidence="2 3">DSM 45408</strain>
    </source>
</reference>
<organism evidence="2 3">
    <name type="scientific">Geodermatophilus nigrescens</name>
    <dbReference type="NCBI Taxonomy" id="1070870"/>
    <lineage>
        <taxon>Bacteria</taxon>
        <taxon>Bacillati</taxon>
        <taxon>Actinomycetota</taxon>
        <taxon>Actinomycetes</taxon>
        <taxon>Geodermatophilales</taxon>
        <taxon>Geodermatophilaceae</taxon>
        <taxon>Geodermatophilus</taxon>
    </lineage>
</organism>
<evidence type="ECO:0008006" key="4">
    <source>
        <dbReference type="Google" id="ProtNLM"/>
    </source>
</evidence>
<accession>A0A1M5R7S2</accession>
<proteinExistence type="predicted"/>
<dbReference type="PANTHER" id="PTHR39166">
    <property type="entry name" value="BLL1166 PROTEIN"/>
    <property type="match status" value="1"/>
</dbReference>
<name>A0A1M5R7S2_9ACTN</name>
<dbReference type="Proteomes" id="UP000184471">
    <property type="component" value="Unassembled WGS sequence"/>
</dbReference>
<evidence type="ECO:0000256" key="1">
    <source>
        <dbReference type="SAM" id="MobiDB-lite"/>
    </source>
</evidence>
<evidence type="ECO:0000313" key="3">
    <source>
        <dbReference type="Proteomes" id="UP000184471"/>
    </source>
</evidence>
<dbReference type="Pfam" id="PF06042">
    <property type="entry name" value="NTP_transf_6"/>
    <property type="match status" value="1"/>
</dbReference>
<dbReference type="PANTHER" id="PTHR39166:SF1">
    <property type="entry name" value="BLL1166 PROTEIN"/>
    <property type="match status" value="1"/>
</dbReference>
<feature type="region of interest" description="Disordered" evidence="1">
    <location>
        <begin position="1"/>
        <end position="38"/>
    </location>
</feature>
<dbReference type="AlphaFoldDB" id="A0A1M5R7S2"/>
<evidence type="ECO:0000313" key="2">
    <source>
        <dbReference type="EMBL" id="SHH22397.1"/>
    </source>
</evidence>
<gene>
    <name evidence="2" type="ORF">SAMN05444351_4342</name>
</gene>
<protein>
    <recommendedName>
        <fullName evidence="4">Nucleotidyltransferase family protein</fullName>
    </recommendedName>
</protein>